<evidence type="ECO:0000256" key="4">
    <source>
        <dbReference type="ARBA" id="ARBA00022786"/>
    </source>
</evidence>
<evidence type="ECO:0000313" key="9">
    <source>
        <dbReference type="Proteomes" id="UP000242180"/>
    </source>
</evidence>
<dbReference type="GO" id="GO:0061630">
    <property type="term" value="F:ubiquitin protein ligase activity"/>
    <property type="evidence" value="ECO:0007669"/>
    <property type="project" value="UniProtKB-EC"/>
</dbReference>
<keyword evidence="3" id="KW-0808">Transferase</keyword>
<evidence type="ECO:0000313" key="8">
    <source>
        <dbReference type="EMBL" id="ORY94774.1"/>
    </source>
</evidence>
<dbReference type="OrthoDB" id="8068875at2759"/>
<keyword evidence="4 5" id="KW-0833">Ubl conjugation pathway</keyword>
<feature type="compositionally biased region" description="Low complexity" evidence="6">
    <location>
        <begin position="107"/>
        <end position="119"/>
    </location>
</feature>
<feature type="compositionally biased region" description="Polar residues" evidence="6">
    <location>
        <begin position="82"/>
        <end position="101"/>
    </location>
</feature>
<dbReference type="Gene3D" id="6.10.130.10">
    <property type="entry name" value="Ubiquitin-protein ligase E3A, N-terminal zinc-binding domain (AZUL)"/>
    <property type="match status" value="1"/>
</dbReference>
<comment type="catalytic activity">
    <reaction evidence="1">
        <text>S-ubiquitinyl-[E2 ubiquitin-conjugating enzyme]-L-cysteine + [acceptor protein]-L-lysine = [E2 ubiquitin-conjugating enzyme]-L-cysteine + N(6)-ubiquitinyl-[acceptor protein]-L-lysine.</text>
        <dbReference type="EC" id="2.3.2.26"/>
    </reaction>
</comment>
<feature type="compositionally biased region" description="Low complexity" evidence="6">
    <location>
        <begin position="145"/>
        <end position="160"/>
    </location>
</feature>
<dbReference type="GO" id="GO:0000209">
    <property type="term" value="P:protein polyubiquitination"/>
    <property type="evidence" value="ECO:0007669"/>
    <property type="project" value="InterPro"/>
</dbReference>
<dbReference type="PANTHER" id="PTHR45700:SF8">
    <property type="entry name" value="HECT-TYPE E3 UBIQUITIN TRANSFERASE"/>
    <property type="match status" value="1"/>
</dbReference>
<dbReference type="PANTHER" id="PTHR45700">
    <property type="entry name" value="UBIQUITIN-PROTEIN LIGASE E3C"/>
    <property type="match status" value="1"/>
</dbReference>
<evidence type="ECO:0000256" key="2">
    <source>
        <dbReference type="ARBA" id="ARBA00012485"/>
    </source>
</evidence>
<dbReference type="AlphaFoldDB" id="A0A1X2H8D2"/>
<dbReference type="STRING" id="13706.A0A1X2H8D2"/>
<feature type="region of interest" description="Disordered" evidence="6">
    <location>
        <begin position="290"/>
        <end position="317"/>
    </location>
</feature>
<feature type="compositionally biased region" description="Polar residues" evidence="6">
    <location>
        <begin position="33"/>
        <end position="42"/>
    </location>
</feature>
<reference evidence="8 9" key="1">
    <citation type="submission" date="2016-07" db="EMBL/GenBank/DDBJ databases">
        <title>Pervasive Adenine N6-methylation of Active Genes in Fungi.</title>
        <authorList>
            <consortium name="DOE Joint Genome Institute"/>
            <person name="Mondo S.J."/>
            <person name="Dannebaum R.O."/>
            <person name="Kuo R.C."/>
            <person name="Labutti K."/>
            <person name="Haridas S."/>
            <person name="Kuo A."/>
            <person name="Salamov A."/>
            <person name="Ahrendt S.R."/>
            <person name="Lipzen A."/>
            <person name="Sullivan W."/>
            <person name="Andreopoulos W.B."/>
            <person name="Clum A."/>
            <person name="Lindquist E."/>
            <person name="Daum C."/>
            <person name="Ramamoorthy G.K."/>
            <person name="Gryganskyi A."/>
            <person name="Culley D."/>
            <person name="Magnuson J.K."/>
            <person name="James T.Y."/>
            <person name="O'Malley M.A."/>
            <person name="Stajich J.E."/>
            <person name="Spatafora J.W."/>
            <person name="Visel A."/>
            <person name="Grigoriev I.V."/>
        </authorList>
    </citation>
    <scope>NUCLEOTIDE SEQUENCE [LARGE SCALE GENOMIC DNA]</scope>
    <source>
        <strain evidence="8 9">NRRL 2496</strain>
    </source>
</reference>
<keyword evidence="9" id="KW-1185">Reference proteome</keyword>
<name>A0A1X2H8D2_SYNRA</name>
<evidence type="ECO:0000256" key="3">
    <source>
        <dbReference type="ARBA" id="ARBA00022679"/>
    </source>
</evidence>
<dbReference type="Gene3D" id="3.30.2410.10">
    <property type="entry name" value="Hect, E3 ligase catalytic domain"/>
    <property type="match status" value="1"/>
</dbReference>
<dbReference type="PROSITE" id="PS50237">
    <property type="entry name" value="HECT"/>
    <property type="match status" value="1"/>
</dbReference>
<evidence type="ECO:0000256" key="1">
    <source>
        <dbReference type="ARBA" id="ARBA00000885"/>
    </source>
</evidence>
<dbReference type="InterPro" id="IPR042556">
    <property type="entry name" value="AZUL_sf"/>
</dbReference>
<feature type="compositionally biased region" description="Low complexity" evidence="6">
    <location>
        <begin position="183"/>
        <end position="192"/>
    </location>
</feature>
<dbReference type="InterPro" id="IPR035983">
    <property type="entry name" value="Hect_E3_ubiquitin_ligase"/>
</dbReference>
<feature type="region of interest" description="Disordered" evidence="6">
    <location>
        <begin position="345"/>
        <end position="374"/>
    </location>
</feature>
<dbReference type="Pfam" id="PF16558">
    <property type="entry name" value="AZUL"/>
    <property type="match status" value="1"/>
</dbReference>
<dbReference type="SUPFAM" id="SSF56204">
    <property type="entry name" value="Hect, E3 ligase catalytic domain"/>
    <property type="match status" value="1"/>
</dbReference>
<accession>A0A1X2H8D2</accession>
<evidence type="ECO:0000256" key="5">
    <source>
        <dbReference type="PROSITE-ProRule" id="PRU00104"/>
    </source>
</evidence>
<organism evidence="8 9">
    <name type="scientific">Syncephalastrum racemosum</name>
    <name type="common">Filamentous fungus</name>
    <dbReference type="NCBI Taxonomy" id="13706"/>
    <lineage>
        <taxon>Eukaryota</taxon>
        <taxon>Fungi</taxon>
        <taxon>Fungi incertae sedis</taxon>
        <taxon>Mucoromycota</taxon>
        <taxon>Mucoromycotina</taxon>
        <taxon>Mucoromycetes</taxon>
        <taxon>Mucorales</taxon>
        <taxon>Syncephalastraceae</taxon>
        <taxon>Syncephalastrum</taxon>
    </lineage>
</organism>
<proteinExistence type="predicted"/>
<comment type="caution">
    <text evidence="8">The sequence shown here is derived from an EMBL/GenBank/DDBJ whole genome shotgun (WGS) entry which is preliminary data.</text>
</comment>
<dbReference type="InterPro" id="IPR044611">
    <property type="entry name" value="E3A/B/C-like"/>
</dbReference>
<dbReference type="EC" id="2.3.2.26" evidence="2"/>
<dbReference type="Gene3D" id="3.30.2160.10">
    <property type="entry name" value="Hect, E3 ligase catalytic domain"/>
    <property type="match status" value="1"/>
</dbReference>
<sequence length="1161" mass="129581">MPSILERRRMQGQQQLFHQQSSHSVLEPSSPSIANSQPTIPQSAAAHHHHHHHHHHTHHPPPFHGDRVAAESSARDHRYDLDSTSIPKPASPSRSNSFSQESDATPDDSPSASPSPTSNARRRPSALSVKTVKLTKDNAYLMRDSTANGNNTSNSNNNSTCQHLCHYNKQPSKHSGKSIHANSSSSPSSPSSTFLALHAKDPSEMKSSALSPSSRPSSVPRRLRKMQIKEAKHDYEATVEAYYDQLTNGCGRPDCRNRFCASGNGGIRNLHSQAALVMAIQLASKQDARLCPPPAVTSPSPSKPASHSVLDHASKDTKDAPTPFLQSLFSSSAFLTLFGLHADRRNKRTSRRSRSPPHKCARDEPSINQGCSKRPREAALRRTTLGLAAANTYCIGRRSAPDPVDDSKYYELDSDTSSLASCESDTSSSASSDSTSDDLLSIRPIAIDLCAGVEEVYRFIESKDMQRMRRWSRAIFQNWEGIGNSFCQDGQIHLEHLSEFYEVIFRVGCAEAIAESLETLLDRMKLNVEYCAQKDEATLSEWGRALLAVSEWIRLWHECPGFGTPDRPQIQHTKKDHIETTSTWAAVLSDKFIQVMSIITTQPRLSHVLQVMFSRLDAARMKQLVQQLHKYILEHFHTGPYKLGERDPMIMAVKCLGLVHQANVRDQPVIPSSDFCSQDICDKLNIKDEYRIWRRVLEHGEGRHSVSAIAASMARPSSSAAVQRYLGLSEQQRSTRLFLTTTSTSILLPYPFANEYQFAWFSYPFLLPAAVKRKILHMEAMTQMSAEYEDACVNHTLVVHAQRLLSDAPRMVRNLETNLKSATCPYLLLEIRREHFLQDVFHQISHKWASLKKPLKVKFVDGGEEGVDQGGVQKEFFGVLFEKLIALGLFEVDPATRLCWLRTMPEPDIRTYEMVGVLMGLAIYNGVIMNLQLPSVMWKVFVQPSEASVDASSQQHRLFTLDDLEEGWPALASGLRQLLAWPDEVQDVFCRNYEISLDVCGSVQTVPLIENGEEIPVTNANRAAFVRDYSHRAELLALRRGLWSVIGSPAMDLCTADTLEVVACGQRQGADGADLDLAELEGVTEYDDGYNANHPVIRDRVPVGGLKELTFVVQRNGPDSDRLPTALTCFSRLLLPEYATRDKLRDRLITAIENAKGFGLV</sequence>
<dbReference type="SMART" id="SM00119">
    <property type="entry name" value="HECTc"/>
    <property type="match status" value="1"/>
</dbReference>
<feature type="compositionally biased region" description="Basic residues" evidence="6">
    <location>
        <begin position="345"/>
        <end position="359"/>
    </location>
</feature>
<feature type="region of interest" description="Disordered" evidence="6">
    <location>
        <begin position="1"/>
        <end position="222"/>
    </location>
</feature>
<feature type="region of interest" description="Disordered" evidence="6">
    <location>
        <begin position="418"/>
        <end position="437"/>
    </location>
</feature>
<evidence type="ECO:0000256" key="6">
    <source>
        <dbReference type="SAM" id="MobiDB-lite"/>
    </source>
</evidence>
<feature type="compositionally biased region" description="Low complexity" evidence="6">
    <location>
        <begin position="207"/>
        <end position="220"/>
    </location>
</feature>
<dbReference type="Proteomes" id="UP000242180">
    <property type="component" value="Unassembled WGS sequence"/>
</dbReference>
<gene>
    <name evidence="8" type="ORF">BCR43DRAFT_506720</name>
</gene>
<evidence type="ECO:0000259" key="7">
    <source>
        <dbReference type="PROSITE" id="PS50237"/>
    </source>
</evidence>
<dbReference type="Gene3D" id="3.90.1750.10">
    <property type="entry name" value="Hect, E3 ligase catalytic domains"/>
    <property type="match status" value="1"/>
</dbReference>
<dbReference type="Pfam" id="PF00632">
    <property type="entry name" value="HECT"/>
    <property type="match status" value="2"/>
</dbReference>
<feature type="compositionally biased region" description="Basic and acidic residues" evidence="6">
    <location>
        <begin position="64"/>
        <end position="81"/>
    </location>
</feature>
<dbReference type="OMA" id="TEYDDGY"/>
<protein>
    <recommendedName>
        <fullName evidence="2">HECT-type E3 ubiquitin transferase</fullName>
        <ecNumber evidence="2">2.3.2.26</ecNumber>
    </recommendedName>
</protein>
<dbReference type="InParanoid" id="A0A1X2H8D2"/>
<dbReference type="EMBL" id="MCGN01000007">
    <property type="protein sequence ID" value="ORY94774.1"/>
    <property type="molecule type" value="Genomic_DNA"/>
</dbReference>
<dbReference type="InterPro" id="IPR000569">
    <property type="entry name" value="HECT_dom"/>
</dbReference>
<feature type="active site" description="Glycyl thioester intermediate" evidence="5">
    <location>
        <position position="1129"/>
    </location>
</feature>
<feature type="compositionally biased region" description="Basic residues" evidence="6">
    <location>
        <begin position="46"/>
        <end position="61"/>
    </location>
</feature>
<feature type="compositionally biased region" description="Low complexity" evidence="6">
    <location>
        <begin position="11"/>
        <end position="32"/>
    </location>
</feature>
<dbReference type="InterPro" id="IPR032353">
    <property type="entry name" value="AZUL"/>
</dbReference>
<feature type="domain" description="HECT" evidence="7">
    <location>
        <begin position="847"/>
        <end position="1161"/>
    </location>
</feature>